<evidence type="ECO:0000313" key="3">
    <source>
        <dbReference type="EMBL" id="KGE87353.1"/>
    </source>
</evidence>
<dbReference type="Gene3D" id="2.40.50.140">
    <property type="entry name" value="Nucleic acid-binding proteins"/>
    <property type="match status" value="1"/>
</dbReference>
<dbReference type="EMBL" id="JPOS01000038">
    <property type="protein sequence ID" value="KGE87353.1"/>
    <property type="molecule type" value="Genomic_DNA"/>
</dbReference>
<dbReference type="Pfam" id="PF13509">
    <property type="entry name" value="S1_2"/>
    <property type="match status" value="1"/>
</dbReference>
<feature type="domain" description="S1 motif" evidence="2">
    <location>
        <begin position="144"/>
        <end position="206"/>
    </location>
</feature>
<evidence type="ECO:0000313" key="4">
    <source>
        <dbReference type="Proteomes" id="UP000029736"/>
    </source>
</evidence>
<name>A0A098S6T0_9BACT</name>
<gene>
    <name evidence="3" type="ORF">IX84_17175</name>
</gene>
<dbReference type="InterPro" id="IPR036388">
    <property type="entry name" value="WH-like_DNA-bd_sf"/>
</dbReference>
<dbReference type="InterPro" id="IPR003029">
    <property type="entry name" value="S1_domain"/>
</dbReference>
<keyword evidence="4" id="KW-1185">Reference proteome</keyword>
<dbReference type="InterPro" id="IPR012340">
    <property type="entry name" value="NA-bd_OB-fold"/>
</dbReference>
<dbReference type="RefSeq" id="WP_052516073.1">
    <property type="nucleotide sequence ID" value="NZ_JBKAGJ010000009.1"/>
</dbReference>
<organism evidence="3 4">
    <name type="scientific">Phaeodactylibacter xiamenensis</name>
    <dbReference type="NCBI Taxonomy" id="1524460"/>
    <lineage>
        <taxon>Bacteria</taxon>
        <taxon>Pseudomonadati</taxon>
        <taxon>Bacteroidota</taxon>
        <taxon>Saprospiria</taxon>
        <taxon>Saprospirales</taxon>
        <taxon>Haliscomenobacteraceae</taxon>
        <taxon>Phaeodactylibacter</taxon>
    </lineage>
</organism>
<dbReference type="PANTHER" id="PTHR37296">
    <property type="entry name" value="CONSERVED VIRULENCE FACTOR B"/>
    <property type="match status" value="1"/>
</dbReference>
<dbReference type="Proteomes" id="UP000029736">
    <property type="component" value="Unassembled WGS sequence"/>
</dbReference>
<dbReference type="STRING" id="1524460.IX84_17175"/>
<protein>
    <submittedName>
        <fullName evidence="3">GntR family transcriptional regulator</fullName>
    </submittedName>
</protein>
<accession>A0A098S6T0</accession>
<dbReference type="SMART" id="SM00316">
    <property type="entry name" value="S1"/>
    <property type="match status" value="1"/>
</dbReference>
<dbReference type="InterPro" id="IPR040764">
    <property type="entry name" value="CvfB_WH"/>
</dbReference>
<dbReference type="AlphaFoldDB" id="A0A098S6T0"/>
<reference evidence="3 4" key="1">
    <citation type="journal article" date="2014" name="Int. J. Syst. Evol. Microbiol.">
        <title>Phaeodactylibacter xiamenensis gen. nov., sp. nov., a member of the family Saprospiraceae isolated from the marine alga Phaeodactylum tricornutum.</title>
        <authorList>
            <person name="Chen Z.Jr."/>
            <person name="Lei X."/>
            <person name="Lai Q."/>
            <person name="Li Y."/>
            <person name="Zhang B."/>
            <person name="Zhang J."/>
            <person name="Zhang H."/>
            <person name="Yang L."/>
            <person name="Zheng W."/>
            <person name="Tian Y."/>
            <person name="Yu Z."/>
            <person name="Xu H.Jr."/>
            <person name="Zheng T."/>
        </authorList>
    </citation>
    <scope>NUCLEOTIDE SEQUENCE [LARGE SCALE GENOMIC DNA]</scope>
    <source>
        <strain evidence="3 4">KD52</strain>
    </source>
</reference>
<comment type="caution">
    <text evidence="3">The sequence shown here is derived from an EMBL/GenBank/DDBJ whole genome shotgun (WGS) entry which is preliminary data.</text>
</comment>
<evidence type="ECO:0000256" key="1">
    <source>
        <dbReference type="PIRNR" id="PIRNR012524"/>
    </source>
</evidence>
<dbReference type="InterPro" id="IPR014464">
    <property type="entry name" value="CvfB_fam"/>
</dbReference>
<dbReference type="Pfam" id="PF17783">
    <property type="entry name" value="WHD_CvfB"/>
    <property type="match status" value="1"/>
</dbReference>
<dbReference type="OrthoDB" id="9801597at2"/>
<dbReference type="Gene3D" id="1.10.10.10">
    <property type="entry name" value="Winged helix-like DNA-binding domain superfamily/Winged helix DNA-binding domain"/>
    <property type="match status" value="1"/>
</dbReference>
<dbReference type="InterPro" id="IPR039566">
    <property type="entry name" value="CvfB_S1_st"/>
</dbReference>
<sequence>MIEIGTFQNLKAVRATPHGMVLHNEEGDDVLLPNKYVPEGLQEGGEVEVFVYTDSEDWPIATTQRPFVQRDQYANLLVKEISALGAWMDMGLDKDLLVPFSEQDLRMDAGKYYPVYVYVDEETDRLVGSNRFRRFLSQDNLTVEEGQEVDLFILGFSDLGAKAAVNGLHEGLIFKSDIFRTLQPGERLKGFVKTVRPDGKLDLTLQPEGYAKVEPNAEKILAKLRSTANGFLALHDKSDPELIREQLEMSKKTFKKAIGGLYKEQLIELVDGGIRLK</sequence>
<evidence type="ECO:0000259" key="2">
    <source>
        <dbReference type="SMART" id="SM00316"/>
    </source>
</evidence>
<dbReference type="PIRSF" id="PIRSF012524">
    <property type="entry name" value="YitL_S1"/>
    <property type="match status" value="1"/>
</dbReference>
<dbReference type="PANTHER" id="PTHR37296:SF1">
    <property type="entry name" value="CONSERVED VIRULENCE FACTOR B"/>
    <property type="match status" value="1"/>
</dbReference>
<dbReference type="GO" id="GO:0003676">
    <property type="term" value="F:nucleic acid binding"/>
    <property type="evidence" value="ECO:0007669"/>
    <property type="project" value="InterPro"/>
</dbReference>
<proteinExistence type="inferred from homology"/>
<comment type="similarity">
    <text evidence="1">Belongs to the CvfB family.</text>
</comment>